<reference evidence="2 3" key="1">
    <citation type="submission" date="2019-11" db="EMBL/GenBank/DDBJ databases">
        <title>Draft Genome Sequence of Plant Growth-Promoting Rhizosphere-Associated Bacteria.</title>
        <authorList>
            <person name="Vasilyev I.Y."/>
            <person name="Radchenko V."/>
            <person name="Ilnitskaya E.V."/>
        </authorList>
    </citation>
    <scope>NUCLEOTIDE SEQUENCE [LARGE SCALE GENOMIC DNA]</scope>
    <source>
        <strain evidence="2 3">VRA_07sq_f</strain>
    </source>
</reference>
<sequence>MGYKINRSYALSAGQGDNRTASRKYIIVHDTGNDNNKGANSAKNEASYMKQHWDAAYTHFIVDDTAIYQVGEPGYVAWGALNANPYSPMQVELAHVDSKARFLESYKRYIWLIRYYANKYSIPLTLDGSGNGIKSHLWVTNNFGGDHVDPYGYLKKWGISKAQFAKDLKSGVGGSSTVSKAKKAEYFTWRPVWLYAKKTVKAYKDVKNVGTGKQVEKIYGVGTKLKTKALAVKRIQLDNGLWITANKTYVNNLYYTPSSKVKTVQSVKGTNRYKDVALKQKVDKFKAGTKFDVKKVVKYGHTSRLQLGNGMYISGNKLINKFVE</sequence>
<dbReference type="GO" id="GO:0009253">
    <property type="term" value="P:peptidoglycan catabolic process"/>
    <property type="evidence" value="ECO:0007669"/>
    <property type="project" value="InterPro"/>
</dbReference>
<dbReference type="Pfam" id="PF19087">
    <property type="entry name" value="DUF5776"/>
    <property type="match status" value="2"/>
</dbReference>
<name>A0A844E9V6_9LACO</name>
<dbReference type="Pfam" id="PF01510">
    <property type="entry name" value="Amidase_2"/>
    <property type="match status" value="1"/>
</dbReference>
<organism evidence="2 3">
    <name type="scientific">Lentilactobacillus parabuchneri</name>
    <dbReference type="NCBI Taxonomy" id="152331"/>
    <lineage>
        <taxon>Bacteria</taxon>
        <taxon>Bacillati</taxon>
        <taxon>Bacillota</taxon>
        <taxon>Bacilli</taxon>
        <taxon>Lactobacillales</taxon>
        <taxon>Lactobacillaceae</taxon>
        <taxon>Lentilactobacillus</taxon>
    </lineage>
</organism>
<proteinExistence type="predicted"/>
<feature type="domain" description="N-acetylmuramoyl-L-alanine amidase" evidence="1">
    <location>
        <begin position="13"/>
        <end position="151"/>
    </location>
</feature>
<dbReference type="InterPro" id="IPR044081">
    <property type="entry name" value="DUF5776"/>
</dbReference>
<comment type="caution">
    <text evidence="2">The sequence shown here is derived from an EMBL/GenBank/DDBJ whole genome shotgun (WGS) entry which is preliminary data.</text>
</comment>
<dbReference type="AlphaFoldDB" id="A0A844E9V6"/>
<protein>
    <recommendedName>
        <fullName evidence="1">N-acetylmuramoyl-L-alanine amidase domain-containing protein</fullName>
    </recommendedName>
</protein>
<evidence type="ECO:0000313" key="2">
    <source>
        <dbReference type="EMBL" id="MSE19721.1"/>
    </source>
</evidence>
<dbReference type="SMART" id="SM00644">
    <property type="entry name" value="Ami_2"/>
    <property type="match status" value="1"/>
</dbReference>
<evidence type="ECO:0000259" key="1">
    <source>
        <dbReference type="SMART" id="SM00644"/>
    </source>
</evidence>
<dbReference type="Proteomes" id="UP000491237">
    <property type="component" value="Unassembled WGS sequence"/>
</dbReference>
<dbReference type="SUPFAM" id="SSF55846">
    <property type="entry name" value="N-acetylmuramoyl-L-alanine amidase-like"/>
    <property type="match status" value="1"/>
</dbReference>
<dbReference type="EMBL" id="WKKY01000002">
    <property type="protein sequence ID" value="MSE19721.1"/>
    <property type="molecule type" value="Genomic_DNA"/>
</dbReference>
<dbReference type="CDD" id="cd06583">
    <property type="entry name" value="PGRP"/>
    <property type="match status" value="1"/>
</dbReference>
<gene>
    <name evidence="2" type="ORF">GKC44_00275</name>
</gene>
<dbReference type="Gene3D" id="3.40.80.10">
    <property type="entry name" value="Peptidoglycan recognition protein-like"/>
    <property type="match status" value="1"/>
</dbReference>
<dbReference type="InterPro" id="IPR036505">
    <property type="entry name" value="Amidase/PGRP_sf"/>
</dbReference>
<accession>A0A844E9V6</accession>
<dbReference type="GO" id="GO:0008745">
    <property type="term" value="F:N-acetylmuramoyl-L-alanine amidase activity"/>
    <property type="evidence" value="ECO:0007669"/>
    <property type="project" value="InterPro"/>
</dbReference>
<evidence type="ECO:0000313" key="3">
    <source>
        <dbReference type="Proteomes" id="UP000491237"/>
    </source>
</evidence>
<dbReference type="InterPro" id="IPR002502">
    <property type="entry name" value="Amidase_domain"/>
</dbReference>